<dbReference type="AlphaFoldDB" id="A0A8J1IYS8"/>
<dbReference type="OMA" id="WKLLTFD"/>
<dbReference type="GeneID" id="116408206"/>
<dbReference type="RefSeq" id="XP_031750764.1">
    <property type="nucleotide sequence ID" value="XM_031894904.1"/>
</dbReference>
<dbReference type="AGR" id="Xenbase:XB-GENE-29093819"/>
<sequence>MCRSSLGWGASITPTPKPSVWSVSSNGQAQLLCLVPGTDGRGINIWFSNGNGTELGTFYSPGVSDHPSATEISKLQENVPPGPARLPISTHFASTPPHRNGSTHPLPSGSDWATSSFLSPPASLSLPPKYENLGAFALLSLPTEELKAWSSISCLVAQGGTGNVWHRKTFNIQGAAEGSSCHREGISQELGERYGRRWVLVLTIRLAAWKLLTFDLLMTGAAILETGGRRGGND</sequence>
<keyword evidence="1" id="KW-1185">Reference proteome</keyword>
<dbReference type="InterPro" id="IPR013783">
    <property type="entry name" value="Ig-like_fold"/>
</dbReference>
<dbReference type="OrthoDB" id="8930604at2759"/>
<evidence type="ECO:0000313" key="3">
    <source>
        <dbReference type="Xenbase" id="XB-GENE-29093819"/>
    </source>
</evidence>
<gene>
    <name evidence="2 3" type="primary">LOC116408206</name>
</gene>
<protein>
    <submittedName>
        <fullName evidence="2">Uncharacterized protein LOC116408206</fullName>
    </submittedName>
</protein>
<proteinExistence type="predicted"/>
<evidence type="ECO:0000313" key="2">
    <source>
        <dbReference type="RefSeq" id="XP_031750764.1"/>
    </source>
</evidence>
<dbReference type="Gene3D" id="2.60.40.10">
    <property type="entry name" value="Immunoglobulins"/>
    <property type="match status" value="1"/>
</dbReference>
<accession>A0A8J1IYS8</accession>
<evidence type="ECO:0000313" key="1">
    <source>
        <dbReference type="Proteomes" id="UP000008143"/>
    </source>
</evidence>
<name>A0A8J1IYS8_XENTR</name>
<dbReference type="Proteomes" id="UP000008143">
    <property type="component" value="Unplaced"/>
</dbReference>
<reference evidence="2" key="1">
    <citation type="submission" date="2025-08" db="UniProtKB">
        <authorList>
            <consortium name="RefSeq"/>
        </authorList>
    </citation>
    <scope>IDENTIFICATION</scope>
    <source>
        <strain evidence="2">Nigerian</strain>
        <tissue evidence="2">Liver and blood</tissue>
    </source>
</reference>
<dbReference type="Xenbase" id="XB-GENE-29093819">
    <property type="gene designation" value="LOC116408206"/>
</dbReference>
<dbReference type="KEGG" id="xtr:116408206"/>
<organism evidence="1 2">
    <name type="scientific">Xenopus tropicalis</name>
    <name type="common">Western clawed frog</name>
    <name type="synonym">Silurana tropicalis</name>
    <dbReference type="NCBI Taxonomy" id="8364"/>
    <lineage>
        <taxon>Eukaryota</taxon>
        <taxon>Metazoa</taxon>
        <taxon>Chordata</taxon>
        <taxon>Craniata</taxon>
        <taxon>Vertebrata</taxon>
        <taxon>Euteleostomi</taxon>
        <taxon>Amphibia</taxon>
        <taxon>Batrachia</taxon>
        <taxon>Anura</taxon>
        <taxon>Pipoidea</taxon>
        <taxon>Pipidae</taxon>
        <taxon>Xenopodinae</taxon>
        <taxon>Xenopus</taxon>
        <taxon>Silurana</taxon>
    </lineage>
</organism>